<proteinExistence type="predicted"/>
<dbReference type="EMBL" id="JACCHS010000132">
    <property type="protein sequence ID" value="NYT47346.1"/>
    <property type="molecule type" value="Genomic_DNA"/>
</dbReference>
<sequence length="121" mass="12657">MFSTDVANGLISTHGAQGSSPVSFSATATYQRDTAVAPQDVDDGFTLAMALNLDALGLVEIDSIIPTYGNAPLPEEMAVALFLTRVMKQRPDIAVIPGAMAQASQTLHGTSQWFSGANVTD</sequence>
<accession>A0A7Z0SDV9</accession>
<protein>
    <submittedName>
        <fullName evidence="1">Uncharacterized protein</fullName>
    </submittedName>
</protein>
<dbReference type="Proteomes" id="UP000537890">
    <property type="component" value="Unassembled WGS sequence"/>
</dbReference>
<evidence type="ECO:0000313" key="2">
    <source>
        <dbReference type="Proteomes" id="UP000537890"/>
    </source>
</evidence>
<dbReference type="SUPFAM" id="SSF53590">
    <property type="entry name" value="Nucleoside hydrolase"/>
    <property type="match status" value="1"/>
</dbReference>
<comment type="caution">
    <text evidence="1">The sequence shown here is derived from an EMBL/GenBank/DDBJ whole genome shotgun (WGS) entry which is preliminary data.</text>
</comment>
<dbReference type="AlphaFoldDB" id="A0A7Z0SDV9"/>
<dbReference type="Gene3D" id="3.90.245.10">
    <property type="entry name" value="Ribonucleoside hydrolase-like"/>
    <property type="match status" value="1"/>
</dbReference>
<dbReference type="GO" id="GO:0016799">
    <property type="term" value="F:hydrolase activity, hydrolyzing N-glycosyl compounds"/>
    <property type="evidence" value="ECO:0007669"/>
    <property type="project" value="InterPro"/>
</dbReference>
<name>A0A7Z0SDV9_9GAMM</name>
<gene>
    <name evidence="1" type="ORF">H0A75_06975</name>
</gene>
<organism evidence="1 2">
    <name type="scientific">Candidatus Methanofishera endochildressiae</name>
    <dbReference type="NCBI Taxonomy" id="2738884"/>
    <lineage>
        <taxon>Bacteria</taxon>
        <taxon>Pseudomonadati</taxon>
        <taxon>Pseudomonadota</taxon>
        <taxon>Gammaproteobacteria</taxon>
        <taxon>Candidatus Methanofishera</taxon>
    </lineage>
</organism>
<evidence type="ECO:0000313" key="1">
    <source>
        <dbReference type="EMBL" id="NYT47346.1"/>
    </source>
</evidence>
<reference evidence="1 2" key="1">
    <citation type="submission" date="2020-05" db="EMBL/GenBank/DDBJ databases">
        <title>Horizontal transmission and recombination maintain forever young bacterial symbiont genomes.</title>
        <authorList>
            <person name="Russell S.L."/>
            <person name="Pepper-Tunick E."/>
            <person name="Svedberg J."/>
            <person name="Byrne A."/>
            <person name="Ruelas Castillo J."/>
            <person name="Vollmers C."/>
            <person name="Beinart R.A."/>
            <person name="Corbett-Detig R."/>
        </authorList>
    </citation>
    <scope>NUCLEOTIDE SEQUENCE [LARGE SCALE GENOMIC DNA]</scope>
    <source>
        <strain evidence="1">4727-3</strain>
    </source>
</reference>
<dbReference type="InterPro" id="IPR036452">
    <property type="entry name" value="Ribo_hydro-like"/>
</dbReference>